<evidence type="ECO:0000313" key="2">
    <source>
        <dbReference type="EMBL" id="RGV58225.1"/>
    </source>
</evidence>
<comment type="caution">
    <text evidence="2">The sequence shown here is derived from an EMBL/GenBank/DDBJ whole genome shotgun (WGS) entry which is preliminary data.</text>
</comment>
<protein>
    <recommendedName>
        <fullName evidence="4">Lipoprotein</fullName>
    </recommendedName>
</protein>
<accession>A0A412YLH4</accession>
<keyword evidence="1" id="KW-0732">Signal</keyword>
<proteinExistence type="predicted"/>
<feature type="chain" id="PRO_5019250845" description="Lipoprotein" evidence="1">
    <location>
        <begin position="21"/>
        <end position="148"/>
    </location>
</feature>
<dbReference type="RefSeq" id="WP_118420629.1">
    <property type="nucleotide sequence ID" value="NZ_QRZF01000001.1"/>
</dbReference>
<gene>
    <name evidence="2" type="ORF">DWW10_00915</name>
</gene>
<evidence type="ECO:0000256" key="1">
    <source>
        <dbReference type="SAM" id="SignalP"/>
    </source>
</evidence>
<evidence type="ECO:0000313" key="3">
    <source>
        <dbReference type="Proteomes" id="UP000283850"/>
    </source>
</evidence>
<evidence type="ECO:0008006" key="4">
    <source>
        <dbReference type="Google" id="ProtNLM"/>
    </source>
</evidence>
<dbReference type="EMBL" id="QRZF01000001">
    <property type="protein sequence ID" value="RGV58225.1"/>
    <property type="molecule type" value="Genomic_DNA"/>
</dbReference>
<name>A0A412YLH4_9BACE</name>
<dbReference type="Proteomes" id="UP000283850">
    <property type="component" value="Unassembled WGS sequence"/>
</dbReference>
<feature type="signal peptide" evidence="1">
    <location>
        <begin position="1"/>
        <end position="20"/>
    </location>
</feature>
<sequence>MMKNVVFLLILLLFSCCSLKTERKVSEEITMARNDVDIKMVVLHHVNLIGIFTIVDVSCEEFERVFCDSMKKDTIVEPNEISLLKTYIDNLKRIDSLSINSIDTRCKLYLISPSDTTEYCVDSGGIYSDGVYYEISNELYDYIEKLEE</sequence>
<reference evidence="2 3" key="1">
    <citation type="submission" date="2018-08" db="EMBL/GenBank/DDBJ databases">
        <title>A genome reference for cultivated species of the human gut microbiota.</title>
        <authorList>
            <person name="Zou Y."/>
            <person name="Xue W."/>
            <person name="Luo G."/>
        </authorList>
    </citation>
    <scope>NUCLEOTIDE SEQUENCE [LARGE SCALE GENOMIC DNA]</scope>
    <source>
        <strain evidence="2 3">AF14-32</strain>
    </source>
</reference>
<dbReference type="PROSITE" id="PS51257">
    <property type="entry name" value="PROKAR_LIPOPROTEIN"/>
    <property type="match status" value="1"/>
</dbReference>
<organism evidence="2 3">
    <name type="scientific">Bacteroides intestinalis</name>
    <dbReference type="NCBI Taxonomy" id="329854"/>
    <lineage>
        <taxon>Bacteria</taxon>
        <taxon>Pseudomonadati</taxon>
        <taxon>Bacteroidota</taxon>
        <taxon>Bacteroidia</taxon>
        <taxon>Bacteroidales</taxon>
        <taxon>Bacteroidaceae</taxon>
        <taxon>Bacteroides</taxon>
    </lineage>
</organism>
<dbReference type="AlphaFoldDB" id="A0A412YLH4"/>